<reference evidence="2" key="1">
    <citation type="journal article" date="2020" name="Stud. Mycol.">
        <title>101 Dothideomycetes genomes: a test case for predicting lifestyles and emergence of pathogens.</title>
        <authorList>
            <person name="Haridas S."/>
            <person name="Albert R."/>
            <person name="Binder M."/>
            <person name="Bloem J."/>
            <person name="Labutti K."/>
            <person name="Salamov A."/>
            <person name="Andreopoulos B."/>
            <person name="Baker S."/>
            <person name="Barry K."/>
            <person name="Bills G."/>
            <person name="Bluhm B."/>
            <person name="Cannon C."/>
            <person name="Castanera R."/>
            <person name="Culley D."/>
            <person name="Daum C."/>
            <person name="Ezra D."/>
            <person name="Gonzalez J."/>
            <person name="Henrissat B."/>
            <person name="Kuo A."/>
            <person name="Liang C."/>
            <person name="Lipzen A."/>
            <person name="Lutzoni F."/>
            <person name="Magnuson J."/>
            <person name="Mondo S."/>
            <person name="Nolan M."/>
            <person name="Ohm R."/>
            <person name="Pangilinan J."/>
            <person name="Park H.-J."/>
            <person name="Ramirez L."/>
            <person name="Alfaro M."/>
            <person name="Sun H."/>
            <person name="Tritt A."/>
            <person name="Yoshinaga Y."/>
            <person name="Zwiers L.-H."/>
            <person name="Turgeon B."/>
            <person name="Goodwin S."/>
            <person name="Spatafora J."/>
            <person name="Crous P."/>
            <person name="Grigoriev I."/>
        </authorList>
    </citation>
    <scope>NUCLEOTIDE SEQUENCE</scope>
    <source>
        <strain evidence="2">CBS 183.55</strain>
    </source>
</reference>
<evidence type="ECO:0000256" key="1">
    <source>
        <dbReference type="SAM" id="MobiDB-lite"/>
    </source>
</evidence>
<protein>
    <recommendedName>
        <fullName evidence="4">RRM domain-containing protein</fullName>
    </recommendedName>
</protein>
<evidence type="ECO:0000313" key="3">
    <source>
        <dbReference type="Proteomes" id="UP000800082"/>
    </source>
</evidence>
<dbReference type="OrthoDB" id="2935572at2759"/>
<evidence type="ECO:0000313" key="2">
    <source>
        <dbReference type="EMBL" id="KAF1932994.1"/>
    </source>
</evidence>
<dbReference type="Gene3D" id="3.30.70.330">
    <property type="match status" value="1"/>
</dbReference>
<feature type="region of interest" description="Disordered" evidence="1">
    <location>
        <begin position="105"/>
        <end position="130"/>
    </location>
</feature>
<dbReference type="SUPFAM" id="SSF54928">
    <property type="entry name" value="RNA-binding domain, RBD"/>
    <property type="match status" value="1"/>
</dbReference>
<name>A0A6A5S0K7_9PLEO</name>
<dbReference type="GO" id="GO:0003676">
    <property type="term" value="F:nucleic acid binding"/>
    <property type="evidence" value="ECO:0007669"/>
    <property type="project" value="InterPro"/>
</dbReference>
<accession>A0A6A5S0K7</accession>
<dbReference type="AlphaFoldDB" id="A0A6A5S0K7"/>
<dbReference type="InterPro" id="IPR035979">
    <property type="entry name" value="RBD_domain_sf"/>
</dbReference>
<dbReference type="EMBL" id="ML978958">
    <property type="protein sequence ID" value="KAF1932994.1"/>
    <property type="molecule type" value="Genomic_DNA"/>
</dbReference>
<dbReference type="GeneID" id="54345269"/>
<dbReference type="RefSeq" id="XP_033453242.1">
    <property type="nucleotide sequence ID" value="XM_033587623.1"/>
</dbReference>
<dbReference type="CDD" id="cd12261">
    <property type="entry name" value="RRM1_3_MRN1"/>
    <property type="match status" value="1"/>
</dbReference>
<gene>
    <name evidence="2" type="ORF">M421DRAFT_1566</name>
</gene>
<evidence type="ECO:0008006" key="4">
    <source>
        <dbReference type="Google" id="ProtNLM"/>
    </source>
</evidence>
<dbReference type="Proteomes" id="UP000800082">
    <property type="component" value="Unassembled WGS sequence"/>
</dbReference>
<organism evidence="2 3">
    <name type="scientific">Didymella exigua CBS 183.55</name>
    <dbReference type="NCBI Taxonomy" id="1150837"/>
    <lineage>
        <taxon>Eukaryota</taxon>
        <taxon>Fungi</taxon>
        <taxon>Dikarya</taxon>
        <taxon>Ascomycota</taxon>
        <taxon>Pezizomycotina</taxon>
        <taxon>Dothideomycetes</taxon>
        <taxon>Pleosporomycetidae</taxon>
        <taxon>Pleosporales</taxon>
        <taxon>Pleosporineae</taxon>
        <taxon>Didymellaceae</taxon>
        <taxon>Didymella</taxon>
    </lineage>
</organism>
<sequence>MGTVTIGRAYFDALLRRAQFHTSGHEFELTPDLLSNVVISKEEHGYLRQCSRDYALLKTSLFRGGLKTDTLNTLLAGETEANVDDNWLYDHNSERAFVKSKSVPVTVRAPHRHHSPPDSDDTETGSEHIDLPQPRTLHRACSNDQTDSCADNCSDDEHCYKPGRGVHQRIPVHDRRTILITNLTERTTHKDIAGVIRGGRLLDIFIRNDRSATVSFVEGAADFLAYIKRNDIYLHAKRLEFRWADRQFHVPPHISNKIAGGATRNLIVRGVAGRLTEEQIRDHLDHIHNLVVVDIYFQNGDAHISTNSVHNALFARTCMMSRTVYKGTRIDWASDECAAALPQPSMRTRAPVMHMPSVPFSMTNTYALLDTVSEVDSDGPNESFGSNGILLNHNDWASAAVA</sequence>
<proteinExistence type="predicted"/>
<keyword evidence="3" id="KW-1185">Reference proteome</keyword>
<dbReference type="InterPro" id="IPR012677">
    <property type="entry name" value="Nucleotide-bd_a/b_plait_sf"/>
</dbReference>